<dbReference type="AlphaFoldDB" id="A0A0N4ZJ97"/>
<dbReference type="GO" id="GO:0003723">
    <property type="term" value="F:RNA binding"/>
    <property type="evidence" value="ECO:0007669"/>
    <property type="project" value="InterPro"/>
</dbReference>
<dbReference type="WBParaSite" id="PTRK_0000800200.1">
    <property type="protein sequence ID" value="PTRK_0000800200.1"/>
    <property type="gene ID" value="PTRK_0000800200"/>
</dbReference>
<keyword evidence="4" id="KW-0507">mRNA processing</keyword>
<feature type="domain" description="Pseudouridine synthase I TruA alpha/beta" evidence="21">
    <location>
        <begin position="200"/>
        <end position="309"/>
    </location>
</feature>
<dbReference type="PANTHER" id="PTHR11142:SF4">
    <property type="entry name" value="PSEUDOURIDYLATE SYNTHASE 1 HOMOLOG"/>
    <property type="match status" value="1"/>
</dbReference>
<dbReference type="NCBIfam" id="TIGR00071">
    <property type="entry name" value="hisT_truA"/>
    <property type="match status" value="1"/>
</dbReference>
<evidence type="ECO:0000256" key="19">
    <source>
        <dbReference type="PIRSR" id="PIRSR641708-2"/>
    </source>
</evidence>
<evidence type="ECO:0000259" key="21">
    <source>
        <dbReference type="Pfam" id="PF01416"/>
    </source>
</evidence>
<evidence type="ECO:0000256" key="1">
    <source>
        <dbReference type="ARBA" id="ARBA00001166"/>
    </source>
</evidence>
<dbReference type="SUPFAM" id="SSF55120">
    <property type="entry name" value="Pseudouridine synthase"/>
    <property type="match status" value="1"/>
</dbReference>
<dbReference type="PANTHER" id="PTHR11142">
    <property type="entry name" value="PSEUDOURIDYLATE SYNTHASE"/>
    <property type="match status" value="1"/>
</dbReference>
<comment type="function">
    <text evidence="10">Pseudouridylate synthase that catalyzes pseudouridylation of tRNAs and mRNAs. Acts on positions 27/28 in the anticodon stem and also positions 34 and 36 in the anticodon of an intron containing tRNA. Also catalyzes pseudouridylation of mRNAs: mediates pseudouridylation of mRNAs with the consensus sequence 5'-UGUAG-3'. Acts as a regulator of pre-mRNA splicing by mediating pseudouridylation of pre-mRNAs at locations associated with alternatively spliced regions. Pseudouridylation of pre-mRNAs near splice sites directly regulates mRNA splicing and mRNA 3'-end processing. Involved in regulation of nuclear receptor activity through pseudouridylation of SRA1 mRNA.</text>
</comment>
<comment type="similarity">
    <text evidence="3">Belongs to the tRNA pseudouridine synthase TruA family.</text>
</comment>
<dbReference type="GO" id="GO:0160147">
    <property type="term" value="F:tRNA pseudouridine(38-40) synthase activity"/>
    <property type="evidence" value="ECO:0007669"/>
    <property type="project" value="UniProtKB-EC"/>
</dbReference>
<dbReference type="InterPro" id="IPR020094">
    <property type="entry name" value="TruA/RsuA/RluB/E/F_N"/>
</dbReference>
<evidence type="ECO:0000256" key="4">
    <source>
        <dbReference type="ARBA" id="ARBA00022664"/>
    </source>
</evidence>
<evidence type="ECO:0000256" key="5">
    <source>
        <dbReference type="ARBA" id="ARBA00022694"/>
    </source>
</evidence>
<evidence type="ECO:0000256" key="10">
    <source>
        <dbReference type="ARBA" id="ARBA00053709"/>
    </source>
</evidence>
<evidence type="ECO:0000256" key="6">
    <source>
        <dbReference type="ARBA" id="ARBA00023235"/>
    </source>
</evidence>
<evidence type="ECO:0000256" key="13">
    <source>
        <dbReference type="ARBA" id="ARBA00068582"/>
    </source>
</evidence>
<dbReference type="Proteomes" id="UP000038045">
    <property type="component" value="Unplaced"/>
</dbReference>
<dbReference type="Gene3D" id="3.30.70.580">
    <property type="entry name" value="Pseudouridine synthase I, catalytic domain, N-terminal subdomain"/>
    <property type="match status" value="1"/>
</dbReference>
<evidence type="ECO:0000256" key="18">
    <source>
        <dbReference type="PIRSR" id="PIRSR641708-1"/>
    </source>
</evidence>
<evidence type="ECO:0000256" key="20">
    <source>
        <dbReference type="SAM" id="MobiDB-lite"/>
    </source>
</evidence>
<proteinExistence type="inferred from homology"/>
<keyword evidence="22" id="KW-1185">Reference proteome</keyword>
<dbReference type="GO" id="GO:1990481">
    <property type="term" value="P:mRNA pseudouridine synthesis"/>
    <property type="evidence" value="ECO:0007669"/>
    <property type="project" value="TreeGrafter"/>
</dbReference>
<comment type="catalytic activity">
    <reaction evidence="9">
        <text>uridine(38/39/40) in tRNA = pseudouridine(38/39/40) in tRNA</text>
        <dbReference type="Rhea" id="RHEA:22376"/>
        <dbReference type="Rhea" id="RHEA-COMP:10085"/>
        <dbReference type="Rhea" id="RHEA-COMP:10087"/>
        <dbReference type="ChEBI" id="CHEBI:65314"/>
        <dbReference type="ChEBI" id="CHEBI:65315"/>
        <dbReference type="EC" id="5.4.99.12"/>
    </reaction>
</comment>
<dbReference type="Pfam" id="PF01416">
    <property type="entry name" value="PseudoU_synth_1"/>
    <property type="match status" value="1"/>
</dbReference>
<feature type="region of interest" description="Disordered" evidence="20">
    <location>
        <begin position="366"/>
        <end position="395"/>
    </location>
</feature>
<evidence type="ECO:0000256" key="16">
    <source>
        <dbReference type="ARBA" id="ARBA00080849"/>
    </source>
</evidence>
<organism evidence="22 23">
    <name type="scientific">Parastrongyloides trichosuri</name>
    <name type="common">Possum-specific nematode worm</name>
    <dbReference type="NCBI Taxonomy" id="131310"/>
    <lineage>
        <taxon>Eukaryota</taxon>
        <taxon>Metazoa</taxon>
        <taxon>Ecdysozoa</taxon>
        <taxon>Nematoda</taxon>
        <taxon>Chromadorea</taxon>
        <taxon>Rhabditida</taxon>
        <taxon>Tylenchina</taxon>
        <taxon>Panagrolaimomorpha</taxon>
        <taxon>Strongyloidoidea</taxon>
        <taxon>Strongyloididae</taxon>
        <taxon>Parastrongyloides</taxon>
    </lineage>
</organism>
<dbReference type="InterPro" id="IPR020103">
    <property type="entry name" value="PsdUridine_synth_cat_dom_sf"/>
</dbReference>
<comment type="subcellular location">
    <subcellularLocation>
        <location evidence="2">Nucleus</location>
    </subcellularLocation>
</comment>
<reference evidence="23" key="1">
    <citation type="submission" date="2017-02" db="UniProtKB">
        <authorList>
            <consortium name="WormBaseParasite"/>
        </authorList>
    </citation>
    <scope>IDENTIFICATION</scope>
</reference>
<dbReference type="CDD" id="cd02568">
    <property type="entry name" value="PseudoU_synth_PUS1_PUS2"/>
    <property type="match status" value="1"/>
</dbReference>
<dbReference type="FunFam" id="3.30.70.660:FF:000002">
    <property type="entry name" value="tRNA pseudouridine synthase"/>
    <property type="match status" value="1"/>
</dbReference>
<dbReference type="GO" id="GO:0005634">
    <property type="term" value="C:nucleus"/>
    <property type="evidence" value="ECO:0007669"/>
    <property type="project" value="UniProtKB-SubCell"/>
</dbReference>
<evidence type="ECO:0000313" key="22">
    <source>
        <dbReference type="Proteomes" id="UP000038045"/>
    </source>
</evidence>
<keyword evidence="6" id="KW-0413">Isomerase</keyword>
<feature type="compositionally biased region" description="Basic and acidic residues" evidence="20">
    <location>
        <begin position="376"/>
        <end position="395"/>
    </location>
</feature>
<evidence type="ECO:0000256" key="14">
    <source>
        <dbReference type="ARBA" id="ARBA00075153"/>
    </source>
</evidence>
<evidence type="ECO:0000256" key="9">
    <source>
        <dbReference type="ARBA" id="ARBA00052184"/>
    </source>
</evidence>
<feature type="active site" description="Nucleophile" evidence="18">
    <location>
        <position position="105"/>
    </location>
</feature>
<evidence type="ECO:0000256" key="2">
    <source>
        <dbReference type="ARBA" id="ARBA00004123"/>
    </source>
</evidence>
<feature type="binding site" evidence="19">
    <location>
        <position position="164"/>
    </location>
    <ligand>
        <name>substrate</name>
    </ligand>
</feature>
<dbReference type="InterPro" id="IPR041708">
    <property type="entry name" value="PUS1/PUS2-like"/>
</dbReference>
<dbReference type="STRING" id="131310.A0A0N4ZJ97"/>
<sequence>MPSHVPEVSKVDNGLHNIIIGKIEKTPIKSVIEETVTNRPKKRQLKKYAMLLAYQGKNYFGMQTQKDQETIEGKIFEALYKCNLITEEQKNDPYSFYFQRAARTDKAVSAVRQTCSMFLPKDENVEVDGHLRMNDHLPNDIRILGFKNTTKSFHSQKDCSSRTYSYTVPSYTFAPVSELTEPGYRITEDRIKDLNEILDIYKGTHNFFNYTSKRDSSDKSCNRYIMNFYAGKPFIYKDLLNDKDCEFITIFIQGQSFMLHQIRKMIGMTIAVLRNFTFKSEIQRSFEPVRMDVPKAPGLGLVLEKVHYDAYDRKWQKSHPKLDDWGEEVDKEVERLKIDLVYKEILETECHKFNMMQWLADMDKHEFGTDPTSDSPAKKERSPNKVEDKVDEVVN</sequence>
<name>A0A0N4ZJ97_PARTI</name>
<dbReference type="Gene3D" id="3.30.70.660">
    <property type="entry name" value="Pseudouridine synthase I, catalytic domain, C-terminal subdomain"/>
    <property type="match status" value="1"/>
</dbReference>
<dbReference type="InterPro" id="IPR020097">
    <property type="entry name" value="PsdUridine_synth_TruA_a/b_dom"/>
</dbReference>
<comment type="subunit">
    <text evidence="11">Monomer. Forms a complex with RARG and the SRA1 RNA in the nucleus.</text>
</comment>
<protein>
    <recommendedName>
        <fullName evidence="13">Pseudouridylate synthase 1 homolog</fullName>
        <ecNumber evidence="12">5.4.99.12</ecNumber>
    </recommendedName>
    <alternativeName>
        <fullName evidence="14">tRNA pseudouridine synthase 1</fullName>
    </alternativeName>
    <alternativeName>
        <fullName evidence="17">tRNA pseudouridine(38-40) synthase</fullName>
    </alternativeName>
    <alternativeName>
        <fullName evidence="15">tRNA pseudouridylate synthase I</fullName>
    </alternativeName>
    <alternativeName>
        <fullName evidence="16">tRNA-uridine isomerase I</fullName>
    </alternativeName>
</protein>
<evidence type="ECO:0000256" key="11">
    <source>
        <dbReference type="ARBA" id="ARBA00064589"/>
    </source>
</evidence>
<keyword evidence="7" id="KW-0539">Nucleus</keyword>
<evidence type="ECO:0000256" key="15">
    <source>
        <dbReference type="ARBA" id="ARBA00079087"/>
    </source>
</evidence>
<comment type="catalytic activity">
    <reaction evidence="1">
        <text>a uridine in mRNA = a pseudouridine in mRNA</text>
        <dbReference type="Rhea" id="RHEA:56644"/>
        <dbReference type="Rhea" id="RHEA-COMP:14658"/>
        <dbReference type="Rhea" id="RHEA-COMP:14659"/>
        <dbReference type="ChEBI" id="CHEBI:65314"/>
        <dbReference type="ChEBI" id="CHEBI:65315"/>
    </reaction>
</comment>
<evidence type="ECO:0000256" key="12">
    <source>
        <dbReference type="ARBA" id="ARBA00066509"/>
    </source>
</evidence>
<accession>A0A0N4ZJ97</accession>
<dbReference type="FunFam" id="3.30.70.580:FF:000002">
    <property type="entry name" value="tRNA pseudouridine synthase"/>
    <property type="match status" value="1"/>
</dbReference>
<dbReference type="InterPro" id="IPR001406">
    <property type="entry name" value="PsdUridine_synth_TruA"/>
</dbReference>
<evidence type="ECO:0000313" key="23">
    <source>
        <dbReference type="WBParaSite" id="PTRK_0000800200.1"/>
    </source>
</evidence>
<dbReference type="EC" id="5.4.99.12" evidence="12"/>
<comment type="catalytic activity">
    <reaction evidence="8">
        <text>a uridine in tRNA = a pseudouridine in tRNA</text>
        <dbReference type="Rhea" id="RHEA:54572"/>
        <dbReference type="Rhea" id="RHEA-COMP:13339"/>
        <dbReference type="Rhea" id="RHEA-COMP:13934"/>
        <dbReference type="ChEBI" id="CHEBI:65314"/>
        <dbReference type="ChEBI" id="CHEBI:65315"/>
    </reaction>
</comment>
<keyword evidence="5" id="KW-0819">tRNA processing</keyword>
<dbReference type="GO" id="GO:0006397">
    <property type="term" value="P:mRNA processing"/>
    <property type="evidence" value="ECO:0007669"/>
    <property type="project" value="UniProtKB-KW"/>
</dbReference>
<evidence type="ECO:0000256" key="8">
    <source>
        <dbReference type="ARBA" id="ARBA00036943"/>
    </source>
</evidence>
<evidence type="ECO:0000256" key="3">
    <source>
        <dbReference type="ARBA" id="ARBA00009375"/>
    </source>
</evidence>
<evidence type="ECO:0000256" key="7">
    <source>
        <dbReference type="ARBA" id="ARBA00023242"/>
    </source>
</evidence>
<dbReference type="InterPro" id="IPR020095">
    <property type="entry name" value="PsdUridine_synth_TruA_C"/>
</dbReference>
<evidence type="ECO:0000256" key="17">
    <source>
        <dbReference type="ARBA" id="ARBA00081344"/>
    </source>
</evidence>
<dbReference type="GO" id="GO:0031119">
    <property type="term" value="P:tRNA pseudouridine synthesis"/>
    <property type="evidence" value="ECO:0007669"/>
    <property type="project" value="InterPro"/>
</dbReference>